<dbReference type="GeneID" id="68114038"/>
<evidence type="ECO:0000256" key="1">
    <source>
        <dbReference type="ARBA" id="ARBA00004141"/>
    </source>
</evidence>
<evidence type="ECO:0000313" key="7">
    <source>
        <dbReference type="EMBL" id="KAF0974210.1"/>
    </source>
</evidence>
<feature type="transmembrane region" description="Helical" evidence="6">
    <location>
        <begin position="210"/>
        <end position="231"/>
    </location>
</feature>
<comment type="subcellular location">
    <subcellularLocation>
        <location evidence="1">Membrane</location>
        <topology evidence="1">Multi-pass membrane protein</topology>
    </subcellularLocation>
</comment>
<reference evidence="7 8" key="1">
    <citation type="journal article" date="2019" name="Sci. Rep.">
        <title>Nanopore sequencing improves the draft genome of the human pathogenic amoeba Naegleria fowleri.</title>
        <authorList>
            <person name="Liechti N."/>
            <person name="Schurch N."/>
            <person name="Bruggmann R."/>
            <person name="Wittwer M."/>
        </authorList>
    </citation>
    <scope>NUCLEOTIDE SEQUENCE [LARGE SCALE GENOMIC DNA]</scope>
    <source>
        <strain evidence="7 8">ATCC 30894</strain>
    </source>
</reference>
<evidence type="ECO:0008006" key="9">
    <source>
        <dbReference type="Google" id="ProtNLM"/>
    </source>
</evidence>
<dbReference type="PANTHER" id="PTHR21576">
    <property type="entry name" value="UNCHARACTERIZED NODULIN-LIKE PROTEIN"/>
    <property type="match status" value="1"/>
</dbReference>
<protein>
    <recommendedName>
        <fullName evidence="9">Nodulin-like domain-containing protein</fullName>
    </recommendedName>
</protein>
<keyword evidence="3 6" id="KW-1133">Transmembrane helix</keyword>
<evidence type="ECO:0000256" key="5">
    <source>
        <dbReference type="SAM" id="MobiDB-lite"/>
    </source>
</evidence>
<accession>A0A6A5BJK7</accession>
<feature type="transmembrane region" description="Helical" evidence="6">
    <location>
        <begin position="277"/>
        <end position="297"/>
    </location>
</feature>
<feature type="transmembrane region" description="Helical" evidence="6">
    <location>
        <begin position="572"/>
        <end position="591"/>
    </location>
</feature>
<dbReference type="PANTHER" id="PTHR21576:SF158">
    <property type="entry name" value="RIBOSOMAL RNA-PROCESSING PROTEIN 12-LIKE CONSERVED DOMAIN-CONTAINING PROTEIN"/>
    <property type="match status" value="1"/>
</dbReference>
<keyword evidence="8" id="KW-1185">Reference proteome</keyword>
<feature type="transmembrane region" description="Helical" evidence="6">
    <location>
        <begin position="495"/>
        <end position="516"/>
    </location>
</feature>
<comment type="caution">
    <text evidence="7">The sequence shown here is derived from an EMBL/GenBank/DDBJ whole genome shotgun (WGS) entry which is preliminary data.</text>
</comment>
<dbReference type="GO" id="GO:0022857">
    <property type="term" value="F:transmembrane transporter activity"/>
    <property type="evidence" value="ECO:0007669"/>
    <property type="project" value="InterPro"/>
</dbReference>
<dbReference type="VEuPathDB" id="AmoebaDB:NfTy_075510"/>
<evidence type="ECO:0000313" key="8">
    <source>
        <dbReference type="Proteomes" id="UP000444721"/>
    </source>
</evidence>
<dbReference type="VEuPathDB" id="AmoebaDB:FDP41_006820"/>
<dbReference type="Proteomes" id="UP000444721">
    <property type="component" value="Unassembled WGS sequence"/>
</dbReference>
<feature type="transmembrane region" description="Helical" evidence="6">
    <location>
        <begin position="469"/>
        <end position="489"/>
    </location>
</feature>
<feature type="transmembrane region" description="Helical" evidence="6">
    <location>
        <begin position="183"/>
        <end position="204"/>
    </location>
</feature>
<feature type="region of interest" description="Disordered" evidence="5">
    <location>
        <begin position="1"/>
        <end position="42"/>
    </location>
</feature>
<sequence length="623" mass="69472">MTPPQHQSRRHHHHSSSNTSSPSSSEEGMSTEGHQGALEQGLVVSHSTDSYGAMDVATAQFNDEEKKKKQQDDSVVVAAYYEKPHQLPHDDEPLWKEGIEKKKRKITFWTVFDFSKKWLALIIGCLMMLVSGTQYAFSSISPMIKRELGYSQYEVTTIAALANLGTYFSLPISLVNDFAGARICSIVSAGLYFAGYFLFLLLYLEKLPNHYILGGIFFLIMGSGSAGGYLASMSTNLKNFSESNRGLVVGILASCFGLSSFFFSSAYSYIFSQDLEPYLLFTAIFGTVIIFSGCIFMNTISKDPSNKTPQKRIKQEESDQQNSERTSLLKHHDLPQQEKSELDTTIDKSQEEGAAVTYEEAATTETPLKGKKIFADISANKSMDPPTLYPFRMLLTLDFYMFFIVYMIAAGCGLVIINNLGSIVLAYGGYHGQQNLMVQLLSVFNCIGRIVFGFLSDKFLLPHYHLTRISFFNMAVFMMGVVHFIFAWIPVNGIYGMICVMGFFNGGIFSLAPSFCSERYGSKYFGMNFSIVNLAAAAGSYALATSLAGYIYQEGVIAPRVTTCHGRDCFQLTFFITTAMCGFALILGLVLQYRTRWVYGIFYRRRIAATQKQSNIENKSSTV</sequence>
<gene>
    <name evidence="7" type="ORF">FDP41_006820</name>
</gene>
<feature type="transmembrane region" description="Helical" evidence="6">
    <location>
        <begin position="118"/>
        <end position="137"/>
    </location>
</feature>
<dbReference type="VEuPathDB" id="AmoebaDB:NF0045010"/>
<feature type="transmembrane region" description="Helical" evidence="6">
    <location>
        <begin position="157"/>
        <end position="176"/>
    </location>
</feature>
<name>A0A6A5BJK7_NAEFO</name>
<dbReference type="GO" id="GO:0016020">
    <property type="term" value="C:membrane"/>
    <property type="evidence" value="ECO:0007669"/>
    <property type="project" value="UniProtKB-SubCell"/>
</dbReference>
<dbReference type="OrthoDB" id="410267at2759"/>
<feature type="compositionally biased region" description="Basic and acidic residues" evidence="5">
    <location>
        <begin position="330"/>
        <end position="346"/>
    </location>
</feature>
<evidence type="ECO:0000256" key="4">
    <source>
        <dbReference type="ARBA" id="ARBA00023136"/>
    </source>
</evidence>
<feature type="transmembrane region" description="Helical" evidence="6">
    <location>
        <begin position="399"/>
        <end position="430"/>
    </location>
</feature>
<evidence type="ECO:0000256" key="2">
    <source>
        <dbReference type="ARBA" id="ARBA00022692"/>
    </source>
</evidence>
<feature type="transmembrane region" description="Helical" evidence="6">
    <location>
        <begin position="436"/>
        <end position="457"/>
    </location>
</feature>
<proteinExistence type="predicted"/>
<dbReference type="InterPro" id="IPR011701">
    <property type="entry name" value="MFS"/>
</dbReference>
<feature type="compositionally biased region" description="Low complexity" evidence="5">
    <location>
        <begin position="16"/>
        <end position="25"/>
    </location>
</feature>
<keyword evidence="4 6" id="KW-0472">Membrane</keyword>
<dbReference type="InterPro" id="IPR036259">
    <property type="entry name" value="MFS_trans_sf"/>
</dbReference>
<feature type="transmembrane region" description="Helical" evidence="6">
    <location>
        <begin position="247"/>
        <end position="271"/>
    </location>
</feature>
<organism evidence="7 8">
    <name type="scientific">Naegleria fowleri</name>
    <name type="common">Brain eating amoeba</name>
    <dbReference type="NCBI Taxonomy" id="5763"/>
    <lineage>
        <taxon>Eukaryota</taxon>
        <taxon>Discoba</taxon>
        <taxon>Heterolobosea</taxon>
        <taxon>Tetramitia</taxon>
        <taxon>Eutetramitia</taxon>
        <taxon>Vahlkampfiidae</taxon>
        <taxon>Naegleria</taxon>
    </lineage>
</organism>
<feature type="transmembrane region" description="Helical" evidence="6">
    <location>
        <begin position="528"/>
        <end position="552"/>
    </location>
</feature>
<keyword evidence="2 6" id="KW-0812">Transmembrane</keyword>
<evidence type="ECO:0000256" key="3">
    <source>
        <dbReference type="ARBA" id="ARBA00022989"/>
    </source>
</evidence>
<dbReference type="Gene3D" id="1.20.1250.20">
    <property type="entry name" value="MFS general substrate transporter like domains"/>
    <property type="match status" value="2"/>
</dbReference>
<dbReference type="EMBL" id="VFQX01000053">
    <property type="protein sequence ID" value="KAF0974210.1"/>
    <property type="molecule type" value="Genomic_DNA"/>
</dbReference>
<evidence type="ECO:0000256" key="6">
    <source>
        <dbReference type="SAM" id="Phobius"/>
    </source>
</evidence>
<feature type="region of interest" description="Disordered" evidence="5">
    <location>
        <begin position="304"/>
        <end position="346"/>
    </location>
</feature>
<dbReference type="Pfam" id="PF07690">
    <property type="entry name" value="MFS_1"/>
    <property type="match status" value="1"/>
</dbReference>
<dbReference type="SUPFAM" id="SSF103473">
    <property type="entry name" value="MFS general substrate transporter"/>
    <property type="match status" value="1"/>
</dbReference>
<dbReference type="AlphaFoldDB" id="A0A6A5BJK7"/>
<dbReference type="RefSeq" id="XP_044558923.1">
    <property type="nucleotide sequence ID" value="XM_044710497.1"/>
</dbReference>
<dbReference type="OMA" id="FYGFTFC"/>